<reference evidence="4 5" key="1">
    <citation type="journal article" date="2003" name="Int. J. Syst. Evol. Microbiol.">
        <title>Virgibacillus carmonensis sp. nov., Virgibacillus necropolis sp. nov. and Virgibacillus picturae sp. nov., three novel species isolated from deteriorated mural paintings, transfer of the species of the genus salibacillus to Virgibacillus, as Virgibacillus marismortui comb. nov. and Virgibacillus salexigens comb. nov., and emended description of the genus Virgibacillus.</title>
        <authorList>
            <person name="Heyrman J."/>
            <person name="Logan N.A."/>
            <person name="Busse H.J."/>
            <person name="Balcaen A."/>
            <person name="Lebbe L."/>
            <person name="Rodriguez-Diaz M."/>
            <person name="Swings J."/>
            <person name="De Vos P."/>
        </authorList>
    </citation>
    <scope>NUCLEOTIDE SEQUENCE [LARGE SCALE GENOMIC DNA]</scope>
    <source>
        <strain evidence="4 5">LMG 19488</strain>
    </source>
</reference>
<protein>
    <submittedName>
        <fullName evidence="4">Enoyl-CoA hydratase</fullName>
    </submittedName>
</protein>
<dbReference type="FunFam" id="1.10.12.10:FF:000001">
    <property type="entry name" value="Probable enoyl-CoA hydratase, mitochondrial"/>
    <property type="match status" value="1"/>
</dbReference>
<evidence type="ECO:0000313" key="4">
    <source>
        <dbReference type="EMBL" id="ASN06829.1"/>
    </source>
</evidence>
<keyword evidence="5" id="KW-1185">Reference proteome</keyword>
<dbReference type="AlphaFoldDB" id="A0A221MGV9"/>
<dbReference type="CDD" id="cd06558">
    <property type="entry name" value="crotonase-like"/>
    <property type="match status" value="1"/>
</dbReference>
<sequence length="284" mass="31215">MGDNGLIENSCSSLDTRRERTNIEELLASTQYGVRTLTLNRPERLNAINDTLSSQLQPALKDASSDDEVRVIVITGKGRGFCAGLDLKDRSARLSERKTRHKQLDELGWVGRQALSLIECDKPVIAAINGVAAGAGLALALACDLRFMSESAKVTTGYIRRGLSPDAGMCYFLPRLVGKTKAAELIFTGREILPNEAEQIGLVNKVFSNEEFDERVIKFAKELAEGPPIALTLSKRLLKASEEADLTTLLKQELSSIKTCFETKDVKEGIQAFVEKRKPLFKGE</sequence>
<dbReference type="InterPro" id="IPR029045">
    <property type="entry name" value="ClpP/crotonase-like_dom_sf"/>
</dbReference>
<dbReference type="InterPro" id="IPR014748">
    <property type="entry name" value="Enoyl-CoA_hydra_C"/>
</dbReference>
<dbReference type="Proteomes" id="UP000204391">
    <property type="component" value="Chromosome"/>
</dbReference>
<dbReference type="InterPro" id="IPR001753">
    <property type="entry name" value="Enoyl-CoA_hydra/iso"/>
</dbReference>
<evidence type="ECO:0000313" key="5">
    <source>
        <dbReference type="Proteomes" id="UP000204391"/>
    </source>
</evidence>
<dbReference type="PROSITE" id="PS00166">
    <property type="entry name" value="ENOYL_COA_HYDRATASE"/>
    <property type="match status" value="1"/>
</dbReference>
<dbReference type="EMBL" id="CP022437">
    <property type="protein sequence ID" value="ASN06829.1"/>
    <property type="molecule type" value="Genomic_DNA"/>
</dbReference>
<dbReference type="GO" id="GO:0006635">
    <property type="term" value="P:fatty acid beta-oxidation"/>
    <property type="evidence" value="ECO:0007669"/>
    <property type="project" value="TreeGrafter"/>
</dbReference>
<evidence type="ECO:0000256" key="3">
    <source>
        <dbReference type="RuleBase" id="RU003707"/>
    </source>
</evidence>
<dbReference type="Gene3D" id="1.10.12.10">
    <property type="entry name" value="Lyase 2-enoyl-coa Hydratase, Chain A, domain 2"/>
    <property type="match status" value="1"/>
</dbReference>
<accession>A0A221MGV9</accession>
<name>A0A221MGV9_9BACI</name>
<keyword evidence="2" id="KW-0456">Lyase</keyword>
<comment type="similarity">
    <text evidence="1 3">Belongs to the enoyl-CoA hydratase/isomerase family.</text>
</comment>
<proteinExistence type="inferred from homology"/>
<dbReference type="Pfam" id="PF00378">
    <property type="entry name" value="ECH_1"/>
    <property type="match status" value="1"/>
</dbReference>
<gene>
    <name evidence="4" type="ORF">CFK40_18280</name>
</gene>
<dbReference type="KEGG" id="vne:CFK40_18280"/>
<evidence type="ECO:0000256" key="2">
    <source>
        <dbReference type="ARBA" id="ARBA00023239"/>
    </source>
</evidence>
<dbReference type="PANTHER" id="PTHR11941:SF133">
    <property type="entry name" value="1,2-EPOXYPHENYLACETYL-COA ISOMERASE"/>
    <property type="match status" value="1"/>
</dbReference>
<dbReference type="GO" id="GO:0016836">
    <property type="term" value="F:hydro-lyase activity"/>
    <property type="evidence" value="ECO:0007669"/>
    <property type="project" value="UniProtKB-ARBA"/>
</dbReference>
<dbReference type="InterPro" id="IPR018376">
    <property type="entry name" value="Enoyl-CoA_hyd/isom_CS"/>
</dbReference>
<dbReference type="PANTHER" id="PTHR11941">
    <property type="entry name" value="ENOYL-COA HYDRATASE-RELATED"/>
    <property type="match status" value="1"/>
</dbReference>
<dbReference type="SUPFAM" id="SSF52096">
    <property type="entry name" value="ClpP/crotonase"/>
    <property type="match status" value="1"/>
</dbReference>
<organism evidence="4 5">
    <name type="scientific">Virgibacillus necropolis</name>
    <dbReference type="NCBI Taxonomy" id="163877"/>
    <lineage>
        <taxon>Bacteria</taxon>
        <taxon>Bacillati</taxon>
        <taxon>Bacillota</taxon>
        <taxon>Bacilli</taxon>
        <taxon>Bacillales</taxon>
        <taxon>Bacillaceae</taxon>
        <taxon>Virgibacillus</taxon>
    </lineage>
</organism>
<dbReference type="OrthoDB" id="9775794at2"/>
<evidence type="ECO:0000256" key="1">
    <source>
        <dbReference type="ARBA" id="ARBA00005254"/>
    </source>
</evidence>
<dbReference type="Gene3D" id="3.90.226.10">
    <property type="entry name" value="2-enoyl-CoA Hydratase, Chain A, domain 1"/>
    <property type="match status" value="1"/>
</dbReference>